<dbReference type="Proteomes" id="UP001548713">
    <property type="component" value="Unassembled WGS sequence"/>
</dbReference>
<keyword evidence="3" id="KW-1185">Reference proteome</keyword>
<dbReference type="EMBL" id="JBEWLY010000007">
    <property type="protein sequence ID" value="MET1754327.1"/>
    <property type="molecule type" value="Genomic_DNA"/>
</dbReference>
<comment type="caution">
    <text evidence="2">The sequence shown here is derived from an EMBL/GenBank/DDBJ whole genome shotgun (WGS) entry which is preliminary data.</text>
</comment>
<organism evidence="2 3">
    <name type="scientific">Novosphingobium kalidii</name>
    <dbReference type="NCBI Taxonomy" id="3230299"/>
    <lineage>
        <taxon>Bacteria</taxon>
        <taxon>Pseudomonadati</taxon>
        <taxon>Pseudomonadota</taxon>
        <taxon>Alphaproteobacteria</taxon>
        <taxon>Sphingomonadales</taxon>
        <taxon>Sphingomonadaceae</taxon>
        <taxon>Novosphingobium</taxon>
    </lineage>
</organism>
<proteinExistence type="predicted"/>
<gene>
    <name evidence="2" type="ORF">ABVV53_02445</name>
</gene>
<feature type="transmembrane region" description="Helical" evidence="1">
    <location>
        <begin position="58"/>
        <end position="76"/>
    </location>
</feature>
<feature type="transmembrane region" description="Helical" evidence="1">
    <location>
        <begin position="160"/>
        <end position="182"/>
    </location>
</feature>
<evidence type="ECO:0000256" key="1">
    <source>
        <dbReference type="SAM" id="Phobius"/>
    </source>
</evidence>
<evidence type="ECO:0008006" key="4">
    <source>
        <dbReference type="Google" id="ProtNLM"/>
    </source>
</evidence>
<evidence type="ECO:0000313" key="3">
    <source>
        <dbReference type="Proteomes" id="UP001548713"/>
    </source>
</evidence>
<evidence type="ECO:0000313" key="2">
    <source>
        <dbReference type="EMBL" id="MET1754327.1"/>
    </source>
</evidence>
<keyword evidence="1" id="KW-0812">Transmembrane</keyword>
<keyword evidence="1" id="KW-0472">Membrane</keyword>
<protein>
    <recommendedName>
        <fullName evidence="4">ECF transporter S component</fullName>
    </recommendedName>
</protein>
<keyword evidence="1" id="KW-1133">Transmembrane helix</keyword>
<name>A0ABV2CXJ7_9SPHN</name>
<feature type="transmembrane region" description="Helical" evidence="1">
    <location>
        <begin position="12"/>
        <end position="29"/>
    </location>
</feature>
<accession>A0ABV2CXJ7</accession>
<feature type="transmembrane region" description="Helical" evidence="1">
    <location>
        <begin position="113"/>
        <end position="140"/>
    </location>
</feature>
<dbReference type="RefSeq" id="WP_353982732.1">
    <property type="nucleotide sequence ID" value="NZ_JBEWLY010000007.1"/>
</dbReference>
<reference evidence="2 3" key="1">
    <citation type="submission" date="2024-07" db="EMBL/GenBank/DDBJ databases">
        <title>Novosphingobium kalidii RD2P27.</title>
        <authorList>
            <person name="Sun J.-Q."/>
        </authorList>
    </citation>
    <scope>NUCLEOTIDE SEQUENCE [LARGE SCALE GENOMIC DNA]</scope>
    <source>
        <strain evidence="2 3">RD2P27</strain>
    </source>
</reference>
<sequence length="195" mass="21290">MDRRLSLQSPRFELATFATLAAVMLITRTHSLSHVVHLPDTSLASFFVLGYFVRRPMAFAGLFALGFAIDVVKIYVLGGSGFCFTPAYWMLLPAYGVMWFAGRFVAERLGERLSALFAAAALLVISAFVSNLFSSGGFYFLGGRYPDPTIAEFLPRIQRYFPGTLLATLLWSGVAAVLYAALITARPGLRDGAAK</sequence>